<reference evidence="1 2" key="1">
    <citation type="submission" date="2024-06" db="EMBL/GenBank/DDBJ databases">
        <title>The Natural Products Discovery Center: Release of the First 8490 Sequenced Strains for Exploring Actinobacteria Biosynthetic Diversity.</title>
        <authorList>
            <person name="Kalkreuter E."/>
            <person name="Kautsar S.A."/>
            <person name="Yang D."/>
            <person name="Bader C.D."/>
            <person name="Teijaro C.N."/>
            <person name="Fluegel L."/>
            <person name="Davis C.M."/>
            <person name="Simpson J.R."/>
            <person name="Lauterbach L."/>
            <person name="Steele A.D."/>
            <person name="Gui C."/>
            <person name="Meng S."/>
            <person name="Li G."/>
            <person name="Viehrig K."/>
            <person name="Ye F."/>
            <person name="Su P."/>
            <person name="Kiefer A.F."/>
            <person name="Nichols A."/>
            <person name="Cepeda A.J."/>
            <person name="Yan W."/>
            <person name="Fan B."/>
            <person name="Jiang Y."/>
            <person name="Adhikari A."/>
            <person name="Zheng C.-J."/>
            <person name="Schuster L."/>
            <person name="Cowan T.M."/>
            <person name="Smanski M.J."/>
            <person name="Chevrette M.G."/>
            <person name="De Carvalho L.P.S."/>
            <person name="Shen B."/>
        </authorList>
    </citation>
    <scope>NUCLEOTIDE SEQUENCE [LARGE SCALE GENOMIC DNA]</scope>
    <source>
        <strain evidence="1 2">NPDC000837</strain>
    </source>
</reference>
<organism evidence="1 2">
    <name type="scientific">Streptomyces xantholiticus</name>
    <dbReference type="NCBI Taxonomy" id="68285"/>
    <lineage>
        <taxon>Bacteria</taxon>
        <taxon>Bacillati</taxon>
        <taxon>Actinomycetota</taxon>
        <taxon>Actinomycetes</taxon>
        <taxon>Kitasatosporales</taxon>
        <taxon>Streptomycetaceae</taxon>
        <taxon>Streptomyces</taxon>
    </lineage>
</organism>
<sequence length="127" mass="13855">MNATAIAPPRTFDAGTATMQRVLASLRRSVDDEAVMYDDLESVLGPYARLCDAQTVEITARLHGALSNLLPAARKRHGLHPAVVRAEELRERVQPPDPDDARASLRRLALATLDVLDLLGHEPVPLC</sequence>
<dbReference type="Pfam" id="PF19979">
    <property type="entry name" value="DUF6415"/>
    <property type="match status" value="1"/>
</dbReference>
<gene>
    <name evidence="1" type="ORF">ABT276_23560</name>
</gene>
<dbReference type="RefSeq" id="WP_351977669.1">
    <property type="nucleotide sequence ID" value="NZ_JBEPBX010000023.1"/>
</dbReference>
<protein>
    <submittedName>
        <fullName evidence="1">DUF6415 family natural product biosynthesis protein</fullName>
    </submittedName>
</protein>
<dbReference type="InterPro" id="IPR046300">
    <property type="entry name" value="DUF6415"/>
</dbReference>
<keyword evidence="2" id="KW-1185">Reference proteome</keyword>
<proteinExistence type="predicted"/>
<dbReference type="Proteomes" id="UP001445472">
    <property type="component" value="Unassembled WGS sequence"/>
</dbReference>
<evidence type="ECO:0000313" key="2">
    <source>
        <dbReference type="Proteomes" id="UP001445472"/>
    </source>
</evidence>
<name>A0ABV1UZS8_9ACTN</name>
<accession>A0ABV1UZS8</accession>
<dbReference type="EMBL" id="JBEPBX010000023">
    <property type="protein sequence ID" value="MER6616293.1"/>
    <property type="molecule type" value="Genomic_DNA"/>
</dbReference>
<comment type="caution">
    <text evidence="1">The sequence shown here is derived from an EMBL/GenBank/DDBJ whole genome shotgun (WGS) entry which is preliminary data.</text>
</comment>
<evidence type="ECO:0000313" key="1">
    <source>
        <dbReference type="EMBL" id="MER6616293.1"/>
    </source>
</evidence>